<dbReference type="Pfam" id="PF01656">
    <property type="entry name" value="CbiA"/>
    <property type="match status" value="1"/>
</dbReference>
<feature type="domain" description="CobQ/CobB/MinD/ParA nucleotide binding" evidence="1">
    <location>
        <begin position="17"/>
        <end position="196"/>
    </location>
</feature>
<comment type="caution">
    <text evidence="2">The sequence shown here is derived from an EMBL/GenBank/DDBJ whole genome shotgun (WGS) entry which is preliminary data.</text>
</comment>
<proteinExistence type="predicted"/>
<sequence length="239" mass="27372">MTTQTRNNNGSLSARIISVANQKGGVGKTTITALLANILGSTYQKKVLVIDADLQATIAMTRVADYEKKDEGFVFPYEIISIEETDTLHELVQENQNLFDFIFIDAPRLTNKDDIIKDAINIFAPCDSILIPTQSSSFSTDSMFQFLPVIKEIEKQRTDLDLDFYFYAFLNQSRSTNNDKEVLELMKQNEEVPFFDTPLSMLEVFVIKDSYTSIFDKKGGKEKFEPFFKEFIEKFKIEL</sequence>
<reference evidence="2" key="2">
    <citation type="submission" date="2020-09" db="EMBL/GenBank/DDBJ databases">
        <authorList>
            <person name="Sun Q."/>
            <person name="Zhou Y."/>
        </authorList>
    </citation>
    <scope>NUCLEOTIDE SEQUENCE</scope>
    <source>
        <strain evidence="2">CGMCC 1.15958</strain>
    </source>
</reference>
<dbReference type="PANTHER" id="PTHR13696">
    <property type="entry name" value="P-LOOP CONTAINING NUCLEOSIDE TRIPHOSPHATE HYDROLASE"/>
    <property type="match status" value="1"/>
</dbReference>
<gene>
    <name evidence="2" type="ORF">GCM10011514_10620</name>
</gene>
<dbReference type="InterPro" id="IPR027417">
    <property type="entry name" value="P-loop_NTPase"/>
</dbReference>
<evidence type="ECO:0000259" key="1">
    <source>
        <dbReference type="Pfam" id="PF01656"/>
    </source>
</evidence>
<reference evidence="2" key="1">
    <citation type="journal article" date="2014" name="Int. J. Syst. Evol. Microbiol.">
        <title>Complete genome sequence of Corynebacterium casei LMG S-19264T (=DSM 44701T), isolated from a smear-ripened cheese.</title>
        <authorList>
            <consortium name="US DOE Joint Genome Institute (JGI-PGF)"/>
            <person name="Walter F."/>
            <person name="Albersmeier A."/>
            <person name="Kalinowski J."/>
            <person name="Ruckert C."/>
        </authorList>
    </citation>
    <scope>NUCLEOTIDE SEQUENCE</scope>
    <source>
        <strain evidence="2">CGMCC 1.15958</strain>
    </source>
</reference>
<dbReference type="RefSeq" id="WP_188765002.1">
    <property type="nucleotide sequence ID" value="NZ_BMKK01000002.1"/>
</dbReference>
<accession>A0A917DLD7</accession>
<keyword evidence="3" id="KW-1185">Reference proteome</keyword>
<dbReference type="EMBL" id="BMKK01000002">
    <property type="protein sequence ID" value="GGD48441.1"/>
    <property type="molecule type" value="Genomic_DNA"/>
</dbReference>
<evidence type="ECO:0000313" key="3">
    <source>
        <dbReference type="Proteomes" id="UP000609064"/>
    </source>
</evidence>
<organism evidence="2 3">
    <name type="scientific">Emticicia aquatilis</name>
    <dbReference type="NCBI Taxonomy" id="1537369"/>
    <lineage>
        <taxon>Bacteria</taxon>
        <taxon>Pseudomonadati</taxon>
        <taxon>Bacteroidota</taxon>
        <taxon>Cytophagia</taxon>
        <taxon>Cytophagales</taxon>
        <taxon>Leadbetterellaceae</taxon>
        <taxon>Emticicia</taxon>
    </lineage>
</organism>
<dbReference type="Gene3D" id="3.40.50.300">
    <property type="entry name" value="P-loop containing nucleotide triphosphate hydrolases"/>
    <property type="match status" value="1"/>
</dbReference>
<dbReference type="SUPFAM" id="SSF52540">
    <property type="entry name" value="P-loop containing nucleoside triphosphate hydrolases"/>
    <property type="match status" value="1"/>
</dbReference>
<dbReference type="Proteomes" id="UP000609064">
    <property type="component" value="Unassembled WGS sequence"/>
</dbReference>
<dbReference type="PANTHER" id="PTHR13696:SF52">
    <property type="entry name" value="PARA FAMILY PROTEIN CT_582"/>
    <property type="match status" value="1"/>
</dbReference>
<dbReference type="CDD" id="cd02042">
    <property type="entry name" value="ParAB_family"/>
    <property type="match status" value="1"/>
</dbReference>
<dbReference type="InterPro" id="IPR002586">
    <property type="entry name" value="CobQ/CobB/MinD/ParA_Nub-bd_dom"/>
</dbReference>
<protein>
    <recommendedName>
        <fullName evidence="1">CobQ/CobB/MinD/ParA nucleotide binding domain-containing protein</fullName>
    </recommendedName>
</protein>
<dbReference type="InterPro" id="IPR050678">
    <property type="entry name" value="DNA_Partitioning_ATPase"/>
</dbReference>
<evidence type="ECO:0000313" key="2">
    <source>
        <dbReference type="EMBL" id="GGD48441.1"/>
    </source>
</evidence>
<name>A0A917DLD7_9BACT</name>
<dbReference type="AlphaFoldDB" id="A0A917DLD7"/>